<accession>K6V4P7</accession>
<dbReference type="STRING" id="1108045.GORHZ_125_00260"/>
<proteinExistence type="predicted"/>
<dbReference type="Proteomes" id="UP000008363">
    <property type="component" value="Unassembled WGS sequence"/>
</dbReference>
<dbReference type="Gene3D" id="3.30.1050.20">
    <property type="match status" value="1"/>
</dbReference>
<dbReference type="InterPro" id="IPR034660">
    <property type="entry name" value="DinB/YfiT-like"/>
</dbReference>
<organism evidence="2 3">
    <name type="scientific">Gordonia rhizosphera NBRC 16068</name>
    <dbReference type="NCBI Taxonomy" id="1108045"/>
    <lineage>
        <taxon>Bacteria</taxon>
        <taxon>Bacillati</taxon>
        <taxon>Actinomycetota</taxon>
        <taxon>Actinomycetes</taxon>
        <taxon>Mycobacteriales</taxon>
        <taxon>Gordoniaceae</taxon>
        <taxon>Gordonia</taxon>
    </lineage>
</organism>
<feature type="domain" description="Mycothiol-dependent maleylpyruvate isomerase metal-binding" evidence="1">
    <location>
        <begin position="25"/>
        <end position="160"/>
    </location>
</feature>
<comment type="caution">
    <text evidence="2">The sequence shown here is derived from an EMBL/GenBank/DDBJ whole genome shotgun (WGS) entry which is preliminary data.</text>
</comment>
<dbReference type="AlphaFoldDB" id="K6V4P7"/>
<dbReference type="OrthoDB" id="5118203at2"/>
<evidence type="ECO:0000259" key="1">
    <source>
        <dbReference type="Pfam" id="PF11716"/>
    </source>
</evidence>
<dbReference type="eggNOG" id="ENOG5031RF6">
    <property type="taxonomic scope" value="Bacteria"/>
</dbReference>
<evidence type="ECO:0000313" key="3">
    <source>
        <dbReference type="Proteomes" id="UP000008363"/>
    </source>
</evidence>
<keyword evidence="3" id="KW-1185">Reference proteome</keyword>
<protein>
    <recommendedName>
        <fullName evidence="1">Mycothiol-dependent maleylpyruvate isomerase metal-binding domain-containing protein</fullName>
    </recommendedName>
</protein>
<dbReference type="Gene3D" id="1.20.120.450">
    <property type="entry name" value="dinb family like domain"/>
    <property type="match status" value="1"/>
</dbReference>
<name>K6V4P7_9ACTN</name>
<dbReference type="Pfam" id="PF11716">
    <property type="entry name" value="MDMPI_N"/>
    <property type="match status" value="1"/>
</dbReference>
<dbReference type="InterPro" id="IPR017517">
    <property type="entry name" value="Maleyloyr_isom"/>
</dbReference>
<sequence length="248" mass="27162">MADNTSRDTRGFHELSLDERLTTARDGTAWFARHLAQISDADLDVPSALAGWTRKHVVAHVGYNAAALCNLVAWADTGVETPMYPSFEERNTEIEEGATLPAAALRNLFDHTAARLDEGWRHLPADRWSHEVRTMQGRTVPASETAWLRTREVWIHTVDLGSGASFAEFPEPVLVDLFDDVLSGWRRNGDGAELRLMPAGEPVTDVDPAFVGARTEVSGSLAAVVGWMCGRSTDGITTAEGVTPPRWI</sequence>
<dbReference type="RefSeq" id="WP_006334425.1">
    <property type="nucleotide sequence ID" value="NZ_BAHC01000125.1"/>
</dbReference>
<reference evidence="2 3" key="1">
    <citation type="submission" date="2012-08" db="EMBL/GenBank/DDBJ databases">
        <title>Whole genome shotgun sequence of Gordonia rhizosphera NBRC 16068.</title>
        <authorList>
            <person name="Takarada H."/>
            <person name="Isaki S."/>
            <person name="Hosoyama A."/>
            <person name="Tsuchikane K."/>
            <person name="Katsumata H."/>
            <person name="Baba S."/>
            <person name="Ohji S."/>
            <person name="Yamazaki S."/>
            <person name="Fujita N."/>
        </authorList>
    </citation>
    <scope>NUCLEOTIDE SEQUENCE [LARGE SCALE GENOMIC DNA]</scope>
    <source>
        <strain evidence="2 3">NBRC 16068</strain>
    </source>
</reference>
<dbReference type="SUPFAM" id="SSF55718">
    <property type="entry name" value="SCP-like"/>
    <property type="match status" value="1"/>
</dbReference>
<evidence type="ECO:0000313" key="2">
    <source>
        <dbReference type="EMBL" id="GAB91143.1"/>
    </source>
</evidence>
<dbReference type="GO" id="GO:0046872">
    <property type="term" value="F:metal ion binding"/>
    <property type="evidence" value="ECO:0007669"/>
    <property type="project" value="InterPro"/>
</dbReference>
<dbReference type="EMBL" id="BAHC01000125">
    <property type="protein sequence ID" value="GAB91143.1"/>
    <property type="molecule type" value="Genomic_DNA"/>
</dbReference>
<dbReference type="NCBIfam" id="TIGR03083">
    <property type="entry name" value="maleylpyruvate isomerase family mycothiol-dependent enzyme"/>
    <property type="match status" value="1"/>
</dbReference>
<dbReference type="SUPFAM" id="SSF109854">
    <property type="entry name" value="DinB/YfiT-like putative metalloenzymes"/>
    <property type="match status" value="1"/>
</dbReference>
<gene>
    <name evidence="2" type="ORF">GORHZ_125_00260</name>
</gene>
<dbReference type="InterPro" id="IPR024344">
    <property type="entry name" value="MDMPI_metal-binding"/>
</dbReference>
<dbReference type="InterPro" id="IPR036527">
    <property type="entry name" value="SCP2_sterol-bd_dom_sf"/>
</dbReference>